<dbReference type="Proteomes" id="UP000176204">
    <property type="component" value="Chromosome I"/>
</dbReference>
<evidence type="ECO:0000313" key="3">
    <source>
        <dbReference type="EMBL" id="SEH90065.1"/>
    </source>
</evidence>
<dbReference type="STRING" id="1679444.PYTT_1559"/>
<feature type="chain" id="PRO_5014266485" evidence="2">
    <location>
        <begin position="19"/>
        <end position="279"/>
    </location>
</feature>
<proteinExistence type="predicted"/>
<dbReference type="EMBL" id="LT629973">
    <property type="protein sequence ID" value="SEH90065.1"/>
    <property type="molecule type" value="Genomic_DNA"/>
</dbReference>
<gene>
    <name evidence="3" type="ORF">PYTT_1559</name>
</gene>
<sequence length="279" mass="31098">MHTPAIFLFAAMATAAQAAEQPSPVSPPAAPAGQQQPLPTYLDYYHNLLSGLMVLNGILANVKDKESADQSAEFAFAIYENINEIPRSAALKHTSEEEQRRVDALYSAAKQAFTQNLQQHIRNIVLHKNYSSDHMGELIDKLAESDWAADHPSDSSGLQTNPAKLQSAEQEMSSFLDQTLEQIENINTLLQTVHNTVSADLAAEKLAAFMQQTEARRDQLSEKHAQTPPNMVERIIQSRMQRIESGKAATKAVQKKLEQQNYYGSQTLKKALLKFAYRF</sequence>
<keyword evidence="4" id="KW-1185">Reference proteome</keyword>
<name>A0A1C7PAK6_9BACT</name>
<accession>A0A1C7PAK6</accession>
<feature type="signal peptide" evidence="2">
    <location>
        <begin position="1"/>
        <end position="18"/>
    </location>
</feature>
<evidence type="ECO:0000256" key="1">
    <source>
        <dbReference type="SAM" id="MobiDB-lite"/>
    </source>
</evidence>
<organism evidence="3 4">
    <name type="scientific">Akkermansia glycaniphila</name>
    <dbReference type="NCBI Taxonomy" id="1679444"/>
    <lineage>
        <taxon>Bacteria</taxon>
        <taxon>Pseudomonadati</taxon>
        <taxon>Verrucomicrobiota</taxon>
        <taxon>Verrucomicrobiia</taxon>
        <taxon>Verrucomicrobiales</taxon>
        <taxon>Akkermansiaceae</taxon>
        <taxon>Akkermansia</taxon>
    </lineage>
</organism>
<protein>
    <submittedName>
        <fullName evidence="3">Uncharacterized protein</fullName>
    </submittedName>
</protein>
<evidence type="ECO:0000256" key="2">
    <source>
        <dbReference type="SAM" id="SignalP"/>
    </source>
</evidence>
<evidence type="ECO:0000313" key="4">
    <source>
        <dbReference type="Proteomes" id="UP000176204"/>
    </source>
</evidence>
<dbReference type="KEGG" id="agl:PYTT_1559"/>
<feature type="compositionally biased region" description="Polar residues" evidence="1">
    <location>
        <begin position="154"/>
        <end position="171"/>
    </location>
</feature>
<dbReference type="RefSeq" id="WP_067777281.1">
    <property type="nucleotide sequence ID" value="NZ_LIGX01000035.1"/>
</dbReference>
<dbReference type="AlphaFoldDB" id="A0A1C7PAK6"/>
<keyword evidence="2" id="KW-0732">Signal</keyword>
<reference evidence="4" key="1">
    <citation type="submission" date="2016-09" db="EMBL/GenBank/DDBJ databases">
        <authorList>
            <person name="Koehorst J."/>
        </authorList>
    </citation>
    <scope>NUCLEOTIDE SEQUENCE [LARGE SCALE GENOMIC DNA]</scope>
</reference>
<feature type="region of interest" description="Disordered" evidence="1">
    <location>
        <begin position="149"/>
        <end position="171"/>
    </location>
</feature>